<keyword evidence="4 11" id="KW-0699">rRNA-binding</keyword>
<evidence type="ECO:0000256" key="11">
    <source>
        <dbReference type="HAMAP-Rule" id="MF_00547"/>
    </source>
</evidence>
<dbReference type="Pfam" id="PF01907">
    <property type="entry name" value="Ribosomal_L37e"/>
    <property type="match status" value="1"/>
</dbReference>
<feature type="binding site" evidence="11">
    <location>
        <position position="20"/>
    </location>
    <ligand>
        <name>Zn(2+)</name>
        <dbReference type="ChEBI" id="CHEBI:29105"/>
    </ligand>
</feature>
<dbReference type="GO" id="GO:0006412">
    <property type="term" value="P:translation"/>
    <property type="evidence" value="ECO:0007669"/>
    <property type="project" value="UniProtKB-UniRule"/>
</dbReference>
<evidence type="ECO:0000256" key="8">
    <source>
        <dbReference type="ARBA" id="ARBA00022980"/>
    </source>
</evidence>
<name>A0A075G9W0_9ARCH</name>
<dbReference type="GO" id="GO:0008270">
    <property type="term" value="F:zinc ion binding"/>
    <property type="evidence" value="ECO:0007669"/>
    <property type="project" value="UniProtKB-UniRule"/>
</dbReference>
<dbReference type="InterPro" id="IPR001569">
    <property type="entry name" value="Ribosomal_eL37"/>
</dbReference>
<keyword evidence="8 11" id="KW-0689">Ribosomal protein</keyword>
<comment type="cofactor">
    <cofactor evidence="11">
        <name>Zn(2+)</name>
        <dbReference type="ChEBI" id="CHEBI:29105"/>
    </cofactor>
    <text evidence="11">Binds 1 zinc ion per subunit.</text>
</comment>
<evidence type="ECO:0000256" key="3">
    <source>
        <dbReference type="ARBA" id="ARBA00022723"/>
    </source>
</evidence>
<evidence type="ECO:0000256" key="9">
    <source>
        <dbReference type="ARBA" id="ARBA00023274"/>
    </source>
</evidence>
<keyword evidence="9 11" id="KW-0687">Ribonucleoprotein</keyword>
<organism evidence="13">
    <name type="scientific">uncultured marine thaumarchaeote KM3_12_C10</name>
    <dbReference type="NCBI Taxonomy" id="1455998"/>
    <lineage>
        <taxon>Archaea</taxon>
        <taxon>Nitrososphaerota</taxon>
        <taxon>environmental samples</taxon>
    </lineage>
</organism>
<keyword evidence="3 11" id="KW-0479">Metal-binding</keyword>
<keyword evidence="7 11" id="KW-0694">RNA-binding</keyword>
<sequence>MTRGTPSMGKHSKAHTHIRCRRCGNNAFHRRLDRCASCGHPDAKRRKYNWIKRSVPAL</sequence>
<keyword evidence="5 11" id="KW-0863">Zinc-finger</keyword>
<dbReference type="HAMAP" id="MF_00547">
    <property type="entry name" value="Ribosomal_eL37"/>
    <property type="match status" value="1"/>
</dbReference>
<keyword evidence="6 11" id="KW-0862">Zinc</keyword>
<reference evidence="13" key="1">
    <citation type="journal article" date="2014" name="Genome Biol. Evol.">
        <title>Pangenome evidence for extensive interdomain horizontal transfer affecting lineage core and shell genes in uncultured planktonic thaumarchaeota and euryarchaeota.</title>
        <authorList>
            <person name="Deschamps P."/>
            <person name="Zivanovic Y."/>
            <person name="Moreira D."/>
            <person name="Rodriguez-Valera F."/>
            <person name="Lopez-Garcia P."/>
        </authorList>
    </citation>
    <scope>NUCLEOTIDE SEQUENCE</scope>
</reference>
<evidence type="ECO:0000256" key="6">
    <source>
        <dbReference type="ARBA" id="ARBA00022833"/>
    </source>
</evidence>
<dbReference type="PANTHER" id="PTHR10768">
    <property type="entry name" value="60S RIBOSOMAL PROTEIN L37"/>
    <property type="match status" value="1"/>
</dbReference>
<evidence type="ECO:0000256" key="7">
    <source>
        <dbReference type="ARBA" id="ARBA00022884"/>
    </source>
</evidence>
<dbReference type="NCBIfam" id="NF003214">
    <property type="entry name" value="PRK04179.1"/>
    <property type="match status" value="1"/>
</dbReference>
<feature type="zinc finger region" description="C4-type" evidence="11">
    <location>
        <begin position="20"/>
        <end position="38"/>
    </location>
</feature>
<evidence type="ECO:0000256" key="5">
    <source>
        <dbReference type="ARBA" id="ARBA00022771"/>
    </source>
</evidence>
<accession>A0A075G9W0</accession>
<evidence type="ECO:0000256" key="4">
    <source>
        <dbReference type="ARBA" id="ARBA00022730"/>
    </source>
</evidence>
<dbReference type="Gene3D" id="2.20.25.30">
    <property type="match status" value="1"/>
</dbReference>
<evidence type="ECO:0000256" key="1">
    <source>
        <dbReference type="ARBA" id="ARBA00003058"/>
    </source>
</evidence>
<comment type="function">
    <text evidence="1 11">Binds to the 23S rRNA.</text>
</comment>
<protein>
    <recommendedName>
        <fullName evidence="10 11">Large ribosomal subunit protein eL37</fullName>
    </recommendedName>
</protein>
<comment type="similarity">
    <text evidence="2 11 12">Belongs to the eukaryotic ribosomal protein eL37 family.</text>
</comment>
<feature type="binding site" evidence="11">
    <location>
        <position position="35"/>
    </location>
    <ligand>
        <name>Zn(2+)</name>
        <dbReference type="ChEBI" id="CHEBI:29105"/>
    </ligand>
</feature>
<dbReference type="SUPFAM" id="SSF57829">
    <property type="entry name" value="Zn-binding ribosomal proteins"/>
    <property type="match status" value="1"/>
</dbReference>
<feature type="binding site" evidence="11">
    <location>
        <position position="23"/>
    </location>
    <ligand>
        <name>Zn(2+)</name>
        <dbReference type="ChEBI" id="CHEBI:29105"/>
    </ligand>
</feature>
<dbReference type="GO" id="GO:0022625">
    <property type="term" value="C:cytosolic large ribosomal subunit"/>
    <property type="evidence" value="ECO:0007669"/>
    <property type="project" value="TreeGrafter"/>
</dbReference>
<proteinExistence type="inferred from homology"/>
<evidence type="ECO:0000256" key="2">
    <source>
        <dbReference type="ARBA" id="ARBA00009805"/>
    </source>
</evidence>
<dbReference type="AlphaFoldDB" id="A0A075G9W0"/>
<dbReference type="GO" id="GO:0003735">
    <property type="term" value="F:structural constituent of ribosome"/>
    <property type="evidence" value="ECO:0007669"/>
    <property type="project" value="InterPro"/>
</dbReference>
<comment type="function">
    <text evidence="12">Component of the large ribosomal subunit. The ribosome is a large ribonucleoprotein complex responsible for the synthesis of proteins in the cell.</text>
</comment>
<evidence type="ECO:0000256" key="10">
    <source>
        <dbReference type="ARBA" id="ARBA00035225"/>
    </source>
</evidence>
<dbReference type="GO" id="GO:0019843">
    <property type="term" value="F:rRNA binding"/>
    <property type="evidence" value="ECO:0007669"/>
    <property type="project" value="UniProtKB-KW"/>
</dbReference>
<dbReference type="InterPro" id="IPR011331">
    <property type="entry name" value="Ribosomal_eL37/eL43"/>
</dbReference>
<dbReference type="PROSITE" id="PS01077">
    <property type="entry name" value="RIBOSOMAL_L37E"/>
    <property type="match status" value="1"/>
</dbReference>
<dbReference type="PANTHER" id="PTHR10768:SF0">
    <property type="entry name" value="RIBOSOMAL PROTEIN L37"/>
    <property type="match status" value="1"/>
</dbReference>
<gene>
    <name evidence="13" type="primary">RP-L37e</name>
    <name evidence="13" type="synonym">RPL37</name>
    <name evidence="11" type="synonym">rpl37e</name>
</gene>
<dbReference type="InterPro" id="IPR018267">
    <property type="entry name" value="Ribosomal_eL37_CS"/>
</dbReference>
<feature type="binding site" evidence="11">
    <location>
        <position position="38"/>
    </location>
    <ligand>
        <name>Zn(2+)</name>
        <dbReference type="ChEBI" id="CHEBI:29105"/>
    </ligand>
</feature>
<evidence type="ECO:0000313" key="13">
    <source>
        <dbReference type="EMBL" id="AIF00160.1"/>
    </source>
</evidence>
<evidence type="ECO:0000256" key="12">
    <source>
        <dbReference type="RuleBase" id="RU000576"/>
    </source>
</evidence>
<dbReference type="EMBL" id="KF900582">
    <property type="protein sequence ID" value="AIF00160.1"/>
    <property type="molecule type" value="Genomic_DNA"/>
</dbReference>
<dbReference type="InterPro" id="IPR011332">
    <property type="entry name" value="Ribosomal_zn-bd"/>
</dbReference>